<evidence type="ECO:0000256" key="1">
    <source>
        <dbReference type="SAM" id="Coils"/>
    </source>
</evidence>
<feature type="region of interest" description="Disordered" evidence="2">
    <location>
        <begin position="157"/>
        <end position="180"/>
    </location>
</feature>
<protein>
    <submittedName>
        <fullName evidence="3">Uncharacterized protein</fullName>
    </submittedName>
</protein>
<keyword evidence="4" id="KW-1185">Reference proteome</keyword>
<feature type="coiled-coil region" evidence="1">
    <location>
        <begin position="62"/>
        <end position="116"/>
    </location>
</feature>
<name>A0AAD1WKS6_PELCU</name>
<proteinExistence type="predicted"/>
<reference evidence="3" key="1">
    <citation type="submission" date="2022-03" db="EMBL/GenBank/DDBJ databases">
        <authorList>
            <person name="Alioto T."/>
            <person name="Alioto T."/>
            <person name="Gomez Garrido J."/>
        </authorList>
    </citation>
    <scope>NUCLEOTIDE SEQUENCE</scope>
</reference>
<organism evidence="3 4">
    <name type="scientific">Pelobates cultripes</name>
    <name type="common">Western spadefoot toad</name>
    <dbReference type="NCBI Taxonomy" id="61616"/>
    <lineage>
        <taxon>Eukaryota</taxon>
        <taxon>Metazoa</taxon>
        <taxon>Chordata</taxon>
        <taxon>Craniata</taxon>
        <taxon>Vertebrata</taxon>
        <taxon>Euteleostomi</taxon>
        <taxon>Amphibia</taxon>
        <taxon>Batrachia</taxon>
        <taxon>Anura</taxon>
        <taxon>Pelobatoidea</taxon>
        <taxon>Pelobatidae</taxon>
        <taxon>Pelobates</taxon>
    </lineage>
</organism>
<gene>
    <name evidence="3" type="ORF">PECUL_23A034335</name>
</gene>
<feature type="compositionally biased region" description="Polar residues" evidence="2">
    <location>
        <begin position="160"/>
        <end position="180"/>
    </location>
</feature>
<evidence type="ECO:0000256" key="2">
    <source>
        <dbReference type="SAM" id="MobiDB-lite"/>
    </source>
</evidence>
<dbReference type="AlphaFoldDB" id="A0AAD1WKS6"/>
<feature type="region of interest" description="Disordered" evidence="2">
    <location>
        <begin position="269"/>
        <end position="316"/>
    </location>
</feature>
<feature type="compositionally biased region" description="Basic and acidic residues" evidence="2">
    <location>
        <begin position="279"/>
        <end position="300"/>
    </location>
</feature>
<evidence type="ECO:0000313" key="4">
    <source>
        <dbReference type="Proteomes" id="UP001295444"/>
    </source>
</evidence>
<evidence type="ECO:0000313" key="3">
    <source>
        <dbReference type="EMBL" id="CAH2312253.1"/>
    </source>
</evidence>
<sequence length="316" mass="38759">MEKEVQIWWDIATLDFYVNNNIVPRGLRLYKRSTYKRHDPILLKKWDQLLDKGSLLLMVFLINEKKKDLTQLDQEITDSKRAIRPLVENGEYVELLDTIERRVKDIEMNIRENKRKKILRDQVDYKTQTQRNWKKDQTLRYQSPQKHITEYGYQRRASYRDTNISQRTSYQGPTSKWTQNRPIRNERHDYKEYQQPQYIKRRYIDQTRQYHPRNMKYQSRDRQTQDYRNQYTPIVETPVLAQRRMDPNQATMEETKTHSLTQIENDFLDRRGRIPPKRFAMEDFRSPDVGRKKRSIRELEGDVEQQEDIIQQKRRK</sequence>
<accession>A0AAD1WKS6</accession>
<dbReference type="EMBL" id="OW240919">
    <property type="protein sequence ID" value="CAH2312253.1"/>
    <property type="molecule type" value="Genomic_DNA"/>
</dbReference>
<keyword evidence="1" id="KW-0175">Coiled coil</keyword>
<dbReference type="Proteomes" id="UP001295444">
    <property type="component" value="Chromosome 08"/>
</dbReference>